<keyword evidence="1" id="KW-0812">Transmembrane</keyword>
<sequence>MPDIFADFSPEEPVRIPLLDSFLELPVIIQIAVIFIFISSASIVFIQVRIWFTRYKGHRMQKRLAVLLPLIDNLISEHIILRNDVMNNSVHADNADLDIDAFRLREFRKKGNKQILIDRLISYRKGFSGSTGALLRRLYLELDLDKVSFKKMKRSQWNTKVRGIRELTDMDISISDVNILPLTNSKRNELRSEARNAYIKLSKNEPFKFFDISTEPLLKWDQIELFKTITTTENIALPSFARWVTYSSNKSIVSFCLKLIVHYNQIDAGPAVVKLLDNKDHVLRAEAINCLGKLKYEEVEQQLLHIYSNQPLNCQLEILKAIGRMETRHSVLFLKQEFLYSTDFDIRKNAARSLVRNAPKALIEELMASSSEDGQLILKHSMNPLIKY</sequence>
<keyword evidence="1" id="KW-0472">Membrane</keyword>
<dbReference type="Proteomes" id="UP000240572">
    <property type="component" value="Unassembled WGS sequence"/>
</dbReference>
<dbReference type="Gene3D" id="1.25.10.10">
    <property type="entry name" value="Leucine-rich Repeat Variant"/>
    <property type="match status" value="1"/>
</dbReference>
<dbReference type="SUPFAM" id="SSF48371">
    <property type="entry name" value="ARM repeat"/>
    <property type="match status" value="1"/>
</dbReference>
<reference evidence="2 3" key="1">
    <citation type="submission" date="2018-03" db="EMBL/GenBank/DDBJ databases">
        <title>Genomic Encyclopedia of Type Strains, Phase III (KMG-III): the genomes of soil and plant-associated and newly described type strains.</title>
        <authorList>
            <person name="Whitman W."/>
        </authorList>
    </citation>
    <scope>NUCLEOTIDE SEQUENCE [LARGE SCALE GENOMIC DNA]</scope>
    <source>
        <strain evidence="2 3">CGMCC 1.12700</strain>
    </source>
</reference>
<proteinExistence type="predicted"/>
<gene>
    <name evidence="2" type="ORF">B0I18_102151</name>
</gene>
<protein>
    <recommendedName>
        <fullName evidence="4">HEAT repeat protein</fullName>
    </recommendedName>
</protein>
<accession>A0A2P8D7L7</accession>
<name>A0A2P8D7L7_9BACT</name>
<evidence type="ECO:0008006" key="4">
    <source>
        <dbReference type="Google" id="ProtNLM"/>
    </source>
</evidence>
<comment type="caution">
    <text evidence="2">The sequence shown here is derived from an EMBL/GenBank/DDBJ whole genome shotgun (WGS) entry which is preliminary data.</text>
</comment>
<evidence type="ECO:0000256" key="1">
    <source>
        <dbReference type="SAM" id="Phobius"/>
    </source>
</evidence>
<organism evidence="2 3">
    <name type="scientific">Taibaiella chishuiensis</name>
    <dbReference type="NCBI Taxonomy" id="1434707"/>
    <lineage>
        <taxon>Bacteria</taxon>
        <taxon>Pseudomonadati</taxon>
        <taxon>Bacteroidota</taxon>
        <taxon>Chitinophagia</taxon>
        <taxon>Chitinophagales</taxon>
        <taxon>Chitinophagaceae</taxon>
        <taxon>Taibaiella</taxon>
    </lineage>
</organism>
<dbReference type="EMBL" id="PYGD01000002">
    <property type="protein sequence ID" value="PSK93181.1"/>
    <property type="molecule type" value="Genomic_DNA"/>
</dbReference>
<keyword evidence="3" id="KW-1185">Reference proteome</keyword>
<evidence type="ECO:0000313" key="2">
    <source>
        <dbReference type="EMBL" id="PSK93181.1"/>
    </source>
</evidence>
<dbReference type="AlphaFoldDB" id="A0A2P8D7L7"/>
<keyword evidence="1" id="KW-1133">Transmembrane helix</keyword>
<feature type="transmembrane region" description="Helical" evidence="1">
    <location>
        <begin position="27"/>
        <end position="52"/>
    </location>
</feature>
<evidence type="ECO:0000313" key="3">
    <source>
        <dbReference type="Proteomes" id="UP000240572"/>
    </source>
</evidence>
<dbReference type="InterPro" id="IPR016024">
    <property type="entry name" value="ARM-type_fold"/>
</dbReference>
<dbReference type="InterPro" id="IPR011989">
    <property type="entry name" value="ARM-like"/>
</dbReference>